<dbReference type="AlphaFoldDB" id="M4ZBS4"/>
<organism evidence="1 2">
    <name type="scientific">Bradyrhizobium oligotrophicum S58</name>
    <dbReference type="NCBI Taxonomy" id="1245469"/>
    <lineage>
        <taxon>Bacteria</taxon>
        <taxon>Pseudomonadati</taxon>
        <taxon>Pseudomonadota</taxon>
        <taxon>Alphaproteobacteria</taxon>
        <taxon>Hyphomicrobiales</taxon>
        <taxon>Nitrobacteraceae</taxon>
        <taxon>Bradyrhizobium</taxon>
    </lineage>
</organism>
<reference evidence="1 2" key="1">
    <citation type="journal article" date="2013" name="Appl. Environ. Microbiol.">
        <title>Genome analysis suggests that the soil oligotrophic bacterium Agromonas oligotrophica (Bradyrhizobium oligotrophicum) is a nitrogen-fixing symbiont of Aeschynomene indica.</title>
        <authorList>
            <person name="Okubo T."/>
            <person name="Fukushima S."/>
            <person name="Itakura M."/>
            <person name="Oshima K."/>
            <person name="Longtonglang A."/>
            <person name="Teaumroong N."/>
            <person name="Mitsui H."/>
            <person name="Hattori M."/>
            <person name="Hattori R."/>
            <person name="Hattori T."/>
            <person name="Minamisawa K."/>
        </authorList>
    </citation>
    <scope>NUCLEOTIDE SEQUENCE [LARGE SCALE GENOMIC DNA]</scope>
    <source>
        <strain evidence="1 2">S58</strain>
    </source>
</reference>
<keyword evidence="2" id="KW-1185">Reference proteome</keyword>
<dbReference type="HOGENOM" id="CLU_1746160_0_0_5"/>
<sequence length="149" mass="16117">MIVVVVTPSSVIETSLTTVLPDEELPPPEELSDVLLAELVADDDDVCDVDEVDDAAVVAWVVALAMGVLTELIDMGLSREEETERPCASWRSARFFNADAGRSGRSELRLSMSKRRCLNAGLRPGHSNLLRARVPAPQLRCAASSCVPE</sequence>
<protein>
    <submittedName>
        <fullName evidence="1">Uncharacterized protein</fullName>
    </submittedName>
</protein>
<dbReference type="eggNOG" id="ENOG503183J">
    <property type="taxonomic scope" value="Bacteria"/>
</dbReference>
<gene>
    <name evidence="1" type="ORF">S58_53500</name>
</gene>
<dbReference type="KEGG" id="aol:S58_53500"/>
<dbReference type="EMBL" id="AP012603">
    <property type="protein sequence ID" value="BAM91328.1"/>
    <property type="molecule type" value="Genomic_DNA"/>
</dbReference>
<dbReference type="Proteomes" id="UP000011841">
    <property type="component" value="Chromosome"/>
</dbReference>
<accession>M4ZBS4</accession>
<name>M4ZBS4_9BRAD</name>
<evidence type="ECO:0000313" key="2">
    <source>
        <dbReference type="Proteomes" id="UP000011841"/>
    </source>
</evidence>
<evidence type="ECO:0000313" key="1">
    <source>
        <dbReference type="EMBL" id="BAM91328.1"/>
    </source>
</evidence>
<proteinExistence type="predicted"/>